<accession>A0ABS1LIQ0</accession>
<dbReference type="RefSeq" id="WP_201845860.1">
    <property type="nucleotide sequence ID" value="NZ_JABBYC010000007.1"/>
</dbReference>
<sequence>MVPEEWIPHRRDDGELVGWIRPAGEDWVAVSLLGRDVSGAVGWLEAEEALEELGLRWLAGVWTLDRPGGDPLRVKIVDVRPGCVVVQTDDFGAVDAVVERIVLGWPAPPALRPRRPDDPVVFGAA</sequence>
<evidence type="ECO:0000313" key="2">
    <source>
        <dbReference type="Proteomes" id="UP000675409"/>
    </source>
</evidence>
<protein>
    <submittedName>
        <fullName evidence="1">Uncharacterized protein</fullName>
    </submittedName>
</protein>
<keyword evidence="2" id="KW-1185">Reference proteome</keyword>
<name>A0ABS1LIQ0_9MICO</name>
<dbReference type="EMBL" id="JABBYC010000007">
    <property type="protein sequence ID" value="MBL0886024.1"/>
    <property type="molecule type" value="Genomic_DNA"/>
</dbReference>
<organism evidence="1 2">
    <name type="scientific">Myceligenerans indicum</name>
    <dbReference type="NCBI Taxonomy" id="2593663"/>
    <lineage>
        <taxon>Bacteria</taxon>
        <taxon>Bacillati</taxon>
        <taxon>Actinomycetota</taxon>
        <taxon>Actinomycetes</taxon>
        <taxon>Micrococcales</taxon>
        <taxon>Promicromonosporaceae</taxon>
        <taxon>Myceligenerans</taxon>
    </lineage>
</organism>
<reference evidence="1 2" key="1">
    <citation type="journal article" date="2021" name="Arch. Microbiol.">
        <title>Myceligenerans indicum sp. nov., an actinobacterium isolated from mangrove sediment of Sundarbans, India.</title>
        <authorList>
            <person name="Asha K."/>
            <person name="Bhadury P."/>
        </authorList>
    </citation>
    <scope>NUCLEOTIDE SEQUENCE [LARGE SCALE GENOMIC DNA]</scope>
    <source>
        <strain evidence="1 2">I2</strain>
    </source>
</reference>
<gene>
    <name evidence="1" type="ORF">HGK34_07000</name>
</gene>
<proteinExistence type="predicted"/>
<dbReference type="Proteomes" id="UP000675409">
    <property type="component" value="Unassembled WGS sequence"/>
</dbReference>
<evidence type="ECO:0000313" key="1">
    <source>
        <dbReference type="EMBL" id="MBL0886024.1"/>
    </source>
</evidence>
<comment type="caution">
    <text evidence="1">The sequence shown here is derived from an EMBL/GenBank/DDBJ whole genome shotgun (WGS) entry which is preliminary data.</text>
</comment>